<evidence type="ECO:0000313" key="6">
    <source>
        <dbReference type="EMBL" id="MBS3181641.1"/>
    </source>
</evidence>
<sequence length="374" mass="38989">MNAAPWMSRQTDPVVDFLRMLVEIESPSFDTEASERIATPLSERLAAIGGAVRRIRTDAGTSILADFGAGPDPLLLVGHTDTVWPRGTLDQALPWSHDGTVIRGPGAYDMKSGIAVMCEALERIGGAPAMPVRVILTCDEEVGSPTTASLITQEAVGARAAIGFESPHPDGALKVGRRGSTRVIIRAVGRSAHAALDPELGISAIDELVDQLMRVRMLVEDPALSAPVLCNIGTVAGGTRANVVPDVAEAEIGLRFIDGESETAVLNALDGLAPIRHGSRLEVETLSSRPAWRATAPDAALTATIASTAASLGQRIDGRPAAGAGDTNLLGSLRIPTVDGFGPRGGGAHALEEHVIVESLRERIDLLTALLSSA</sequence>
<keyword evidence="7" id="KW-1185">Reference proteome</keyword>
<evidence type="ECO:0000313" key="7">
    <source>
        <dbReference type="Proteomes" id="UP000811492"/>
    </source>
</evidence>
<dbReference type="Gene3D" id="3.40.630.10">
    <property type="entry name" value="Zn peptidases"/>
    <property type="match status" value="1"/>
</dbReference>
<dbReference type="PANTHER" id="PTHR43808:SF9">
    <property type="entry name" value="BLL0789 PROTEIN"/>
    <property type="match status" value="1"/>
</dbReference>
<gene>
    <name evidence="6" type="ORF">JSQ98_05455</name>
</gene>
<evidence type="ECO:0000256" key="2">
    <source>
        <dbReference type="ARBA" id="ARBA00022723"/>
    </source>
</evidence>
<reference evidence="6 7" key="1">
    <citation type="submission" date="2021-02" db="EMBL/GenBank/DDBJ databases">
        <title>Draft genome and description of Leucobacter sp nov strain Marseille-Q4368.</title>
        <authorList>
            <person name="Boxberger M."/>
            <person name="La Scola B."/>
        </authorList>
    </citation>
    <scope>NUCLEOTIDE SEQUENCE [LARGE SCALE GENOMIC DNA]</scope>
    <source>
        <strain evidence="6 7">Marseille-Q4368</strain>
    </source>
</reference>
<evidence type="ECO:0000256" key="4">
    <source>
        <dbReference type="ARBA" id="ARBA00022833"/>
    </source>
</evidence>
<feature type="domain" description="Peptidase M20 dimerisation" evidence="5">
    <location>
        <begin position="175"/>
        <end position="270"/>
    </location>
</feature>
<comment type="caution">
    <text evidence="6">The sequence shown here is derived from an EMBL/GenBank/DDBJ whole genome shotgun (WGS) entry which is preliminary data.</text>
</comment>
<evidence type="ECO:0000256" key="3">
    <source>
        <dbReference type="ARBA" id="ARBA00022801"/>
    </source>
</evidence>
<evidence type="ECO:0000256" key="1">
    <source>
        <dbReference type="ARBA" id="ARBA00001947"/>
    </source>
</evidence>
<organism evidence="6 7">
    <name type="scientific">Leucobacter manosquensis</name>
    <dbReference type="NCBI Taxonomy" id="2810611"/>
    <lineage>
        <taxon>Bacteria</taxon>
        <taxon>Bacillati</taxon>
        <taxon>Actinomycetota</taxon>
        <taxon>Actinomycetes</taxon>
        <taxon>Micrococcales</taxon>
        <taxon>Microbacteriaceae</taxon>
        <taxon>Leucobacter</taxon>
    </lineage>
</organism>
<dbReference type="InterPro" id="IPR002933">
    <property type="entry name" value="Peptidase_M20"/>
</dbReference>
<dbReference type="InterPro" id="IPR001261">
    <property type="entry name" value="ArgE/DapE_CS"/>
</dbReference>
<dbReference type="Pfam" id="PF01546">
    <property type="entry name" value="Peptidase_M20"/>
    <property type="match status" value="1"/>
</dbReference>
<dbReference type="Pfam" id="PF07687">
    <property type="entry name" value="M20_dimer"/>
    <property type="match status" value="1"/>
</dbReference>
<keyword evidence="4" id="KW-0862">Zinc</keyword>
<dbReference type="PROSITE" id="PS00758">
    <property type="entry name" value="ARGE_DAPE_CPG2_1"/>
    <property type="match status" value="1"/>
</dbReference>
<dbReference type="PANTHER" id="PTHR43808">
    <property type="entry name" value="ACETYLORNITHINE DEACETYLASE"/>
    <property type="match status" value="1"/>
</dbReference>
<dbReference type="SUPFAM" id="SSF55031">
    <property type="entry name" value="Bacterial exopeptidase dimerisation domain"/>
    <property type="match status" value="1"/>
</dbReference>
<dbReference type="RefSeq" id="WP_211648693.1">
    <property type="nucleotide sequence ID" value="NZ_JAFEVO010000001.1"/>
</dbReference>
<name>A0ABS5M363_9MICO</name>
<evidence type="ECO:0000259" key="5">
    <source>
        <dbReference type="Pfam" id="PF07687"/>
    </source>
</evidence>
<dbReference type="InterPro" id="IPR011650">
    <property type="entry name" value="Peptidase_M20_dimer"/>
</dbReference>
<proteinExistence type="predicted"/>
<comment type="cofactor">
    <cofactor evidence="1">
        <name>Zn(2+)</name>
        <dbReference type="ChEBI" id="CHEBI:29105"/>
    </cofactor>
</comment>
<dbReference type="InterPro" id="IPR017150">
    <property type="entry name" value="Pept_M20_glutamate_carboxypep"/>
</dbReference>
<dbReference type="InterPro" id="IPR036264">
    <property type="entry name" value="Bact_exopeptidase_dim_dom"/>
</dbReference>
<dbReference type="InterPro" id="IPR050072">
    <property type="entry name" value="Peptidase_M20A"/>
</dbReference>
<keyword evidence="2" id="KW-0479">Metal-binding</keyword>
<keyword evidence="3" id="KW-0378">Hydrolase</keyword>
<dbReference type="EMBL" id="JAFEVO010000001">
    <property type="protein sequence ID" value="MBS3181641.1"/>
    <property type="molecule type" value="Genomic_DNA"/>
</dbReference>
<dbReference type="PIRSF" id="PIRSF037238">
    <property type="entry name" value="Carboxypeptidase_G2"/>
    <property type="match status" value="1"/>
</dbReference>
<dbReference type="SUPFAM" id="SSF53187">
    <property type="entry name" value="Zn-dependent exopeptidases"/>
    <property type="match status" value="1"/>
</dbReference>
<dbReference type="Gene3D" id="3.30.70.360">
    <property type="match status" value="1"/>
</dbReference>
<dbReference type="Proteomes" id="UP000811492">
    <property type="component" value="Unassembled WGS sequence"/>
</dbReference>
<protein>
    <submittedName>
        <fullName evidence="6">M20/M25/M40 family metallo-hydrolase</fullName>
    </submittedName>
</protein>
<accession>A0ABS5M363</accession>